<feature type="transmembrane region" description="Helical" evidence="6">
    <location>
        <begin position="18"/>
        <end position="38"/>
    </location>
</feature>
<dbReference type="EMBL" id="AP014936">
    <property type="protein sequence ID" value="BAU47075.1"/>
    <property type="molecule type" value="Genomic_DNA"/>
</dbReference>
<proteinExistence type="predicted"/>
<accession>A0A1B4V1C4</accession>
<dbReference type="GO" id="GO:0140359">
    <property type="term" value="F:ABC-type transporter activity"/>
    <property type="evidence" value="ECO:0007669"/>
    <property type="project" value="InterPro"/>
</dbReference>
<evidence type="ECO:0000256" key="4">
    <source>
        <dbReference type="ARBA" id="ARBA00022989"/>
    </source>
</evidence>
<evidence type="ECO:0000256" key="2">
    <source>
        <dbReference type="ARBA" id="ARBA00022475"/>
    </source>
</evidence>
<keyword evidence="2" id="KW-1003">Cell membrane</keyword>
<evidence type="ECO:0000313" key="8">
    <source>
        <dbReference type="Proteomes" id="UP000218899"/>
    </source>
</evidence>
<name>A0A1B4V1C4_9GAMM</name>
<comment type="subcellular location">
    <subcellularLocation>
        <location evidence="1">Cell membrane</location>
        <topology evidence="1">Multi-pass membrane protein</topology>
    </subcellularLocation>
</comment>
<evidence type="ECO:0000256" key="6">
    <source>
        <dbReference type="SAM" id="Phobius"/>
    </source>
</evidence>
<dbReference type="PANTHER" id="PTHR30294:SF29">
    <property type="entry name" value="MULTIDRUG ABC TRANSPORTER PERMEASE YBHS-RELATED"/>
    <property type="match status" value="1"/>
</dbReference>
<feature type="transmembrane region" description="Helical" evidence="6">
    <location>
        <begin position="171"/>
        <end position="189"/>
    </location>
</feature>
<sequence length="249" mass="27177">MIFTIAVRELKNLFVSPLAWAILAVVQAILAWFFLALLQLEQINRAKYLAMENAPGITQQIVPELLYVAAFLLLLIVPLLTMRVVAEERRNQTLPLLFSAPVSMTEIVLGKYLGVLLFLLILVTMIALMPLSLLYGTALDLGLLASGLLGLVLVVASFAAVGVFTSTITRHPIVAAIAGFGMLLLFWVLDATGQGDPEANLFAYLSIFNHYQPFLFGVFDSADAAYHLLLITTFLVLSIKRLDAARLGG</sequence>
<reference evidence="7 8" key="1">
    <citation type="submission" date="2015-08" db="EMBL/GenBank/DDBJ databases">
        <title>Complete genome sequence of Sulfurifustis variabilis.</title>
        <authorList>
            <person name="Miura A."/>
            <person name="Kojima H."/>
            <person name="Fukui M."/>
        </authorList>
    </citation>
    <scope>NUCLEOTIDE SEQUENCE [LARGE SCALE GENOMIC DNA]</scope>
    <source>
        <strain evidence="8">skN76</strain>
    </source>
</reference>
<dbReference type="AlphaFoldDB" id="A0A1B4V1C4"/>
<keyword evidence="5 6" id="KW-0472">Membrane</keyword>
<keyword evidence="4 6" id="KW-1133">Transmembrane helix</keyword>
<dbReference type="Pfam" id="PF12679">
    <property type="entry name" value="ABC2_membrane_2"/>
    <property type="match status" value="1"/>
</dbReference>
<dbReference type="RefSeq" id="WP_096458285.1">
    <property type="nucleotide sequence ID" value="NZ_AP014936.1"/>
</dbReference>
<dbReference type="GO" id="GO:0005886">
    <property type="term" value="C:plasma membrane"/>
    <property type="evidence" value="ECO:0007669"/>
    <property type="project" value="UniProtKB-SubCell"/>
</dbReference>
<protein>
    <submittedName>
        <fullName evidence="7">ABC transporter permease</fullName>
    </submittedName>
</protein>
<dbReference type="OrthoDB" id="9794512at2"/>
<dbReference type="InterPro" id="IPR051449">
    <property type="entry name" value="ABC-2_transporter_component"/>
</dbReference>
<feature type="transmembrane region" description="Helical" evidence="6">
    <location>
        <begin position="141"/>
        <end position="165"/>
    </location>
</feature>
<dbReference type="KEGG" id="sva:SVA_0494"/>
<evidence type="ECO:0000256" key="1">
    <source>
        <dbReference type="ARBA" id="ARBA00004651"/>
    </source>
</evidence>
<feature type="transmembrane region" description="Helical" evidence="6">
    <location>
        <begin position="112"/>
        <end position="134"/>
    </location>
</feature>
<organism evidence="7 8">
    <name type="scientific">Sulfurifustis variabilis</name>
    <dbReference type="NCBI Taxonomy" id="1675686"/>
    <lineage>
        <taxon>Bacteria</taxon>
        <taxon>Pseudomonadati</taxon>
        <taxon>Pseudomonadota</taxon>
        <taxon>Gammaproteobacteria</taxon>
        <taxon>Acidiferrobacterales</taxon>
        <taxon>Acidiferrobacteraceae</taxon>
        <taxon>Sulfurifustis</taxon>
    </lineage>
</organism>
<feature type="transmembrane region" description="Helical" evidence="6">
    <location>
        <begin position="65"/>
        <end position="86"/>
    </location>
</feature>
<keyword evidence="8" id="KW-1185">Reference proteome</keyword>
<evidence type="ECO:0000313" key="7">
    <source>
        <dbReference type="EMBL" id="BAU47075.1"/>
    </source>
</evidence>
<dbReference type="PANTHER" id="PTHR30294">
    <property type="entry name" value="MEMBRANE COMPONENT OF ABC TRANSPORTER YHHJ-RELATED"/>
    <property type="match status" value="1"/>
</dbReference>
<evidence type="ECO:0000256" key="3">
    <source>
        <dbReference type="ARBA" id="ARBA00022692"/>
    </source>
</evidence>
<feature type="transmembrane region" description="Helical" evidence="6">
    <location>
        <begin position="225"/>
        <end position="242"/>
    </location>
</feature>
<dbReference type="Proteomes" id="UP000218899">
    <property type="component" value="Chromosome"/>
</dbReference>
<keyword evidence="3 6" id="KW-0812">Transmembrane</keyword>
<evidence type="ECO:0000256" key="5">
    <source>
        <dbReference type="ARBA" id="ARBA00023136"/>
    </source>
</evidence>
<gene>
    <name evidence="7" type="ORF">SVA_0494</name>
</gene>